<proteinExistence type="predicted"/>
<keyword evidence="2" id="KW-1185">Reference proteome</keyword>
<organism evidence="1 2">
    <name type="scientific">Trifolium medium</name>
    <dbReference type="NCBI Taxonomy" id="97028"/>
    <lineage>
        <taxon>Eukaryota</taxon>
        <taxon>Viridiplantae</taxon>
        <taxon>Streptophyta</taxon>
        <taxon>Embryophyta</taxon>
        <taxon>Tracheophyta</taxon>
        <taxon>Spermatophyta</taxon>
        <taxon>Magnoliopsida</taxon>
        <taxon>eudicotyledons</taxon>
        <taxon>Gunneridae</taxon>
        <taxon>Pentapetalae</taxon>
        <taxon>rosids</taxon>
        <taxon>fabids</taxon>
        <taxon>Fabales</taxon>
        <taxon>Fabaceae</taxon>
        <taxon>Papilionoideae</taxon>
        <taxon>50 kb inversion clade</taxon>
        <taxon>NPAAA clade</taxon>
        <taxon>Hologalegina</taxon>
        <taxon>IRL clade</taxon>
        <taxon>Trifolieae</taxon>
        <taxon>Trifolium</taxon>
    </lineage>
</organism>
<accession>A0A392VYG6</accession>
<reference evidence="1 2" key="1">
    <citation type="journal article" date="2018" name="Front. Plant Sci.">
        <title>Red Clover (Trifolium pratense) and Zigzag Clover (T. medium) - A Picture of Genomic Similarities and Differences.</title>
        <authorList>
            <person name="Dluhosova J."/>
            <person name="Istvanek J."/>
            <person name="Nedelnik J."/>
            <person name="Repkova J."/>
        </authorList>
    </citation>
    <scope>NUCLEOTIDE SEQUENCE [LARGE SCALE GENOMIC DNA]</scope>
    <source>
        <strain evidence="2">cv. 10/8</strain>
        <tissue evidence="1">Leaf</tissue>
    </source>
</reference>
<dbReference type="Proteomes" id="UP000265520">
    <property type="component" value="Unassembled WGS sequence"/>
</dbReference>
<comment type="caution">
    <text evidence="1">The sequence shown here is derived from an EMBL/GenBank/DDBJ whole genome shotgun (WGS) entry which is preliminary data.</text>
</comment>
<dbReference type="AlphaFoldDB" id="A0A392VYG6"/>
<name>A0A392VYG6_9FABA</name>
<evidence type="ECO:0000313" key="2">
    <source>
        <dbReference type="Proteomes" id="UP000265520"/>
    </source>
</evidence>
<protein>
    <submittedName>
        <fullName evidence="1">Uncharacterized protein</fullName>
    </submittedName>
</protein>
<dbReference type="EMBL" id="LXQA011303524">
    <property type="protein sequence ID" value="MCI92522.1"/>
    <property type="molecule type" value="Genomic_DNA"/>
</dbReference>
<sequence>MLSSRDGGGWRKKAVVEWWEKGAGDVFVVL</sequence>
<feature type="non-terminal residue" evidence="1">
    <location>
        <position position="30"/>
    </location>
</feature>
<evidence type="ECO:0000313" key="1">
    <source>
        <dbReference type="EMBL" id="MCI92522.1"/>
    </source>
</evidence>